<dbReference type="PANTHER" id="PTHR43639">
    <property type="entry name" value="OXIDOREDUCTASE, SHORT-CHAIN DEHYDROGENASE/REDUCTASE FAMILY (AFU_ORTHOLOGUE AFUA_5G02870)"/>
    <property type="match status" value="1"/>
</dbReference>
<dbReference type="SUPFAM" id="SSF51735">
    <property type="entry name" value="NAD(P)-binding Rossmann-fold domains"/>
    <property type="match status" value="1"/>
</dbReference>
<dbReference type="GO" id="GO:0016491">
    <property type="term" value="F:oxidoreductase activity"/>
    <property type="evidence" value="ECO:0007669"/>
    <property type="project" value="UniProtKB-KW"/>
</dbReference>
<dbReference type="PRINTS" id="PR00081">
    <property type="entry name" value="GDHRDH"/>
</dbReference>
<name>A0A931N4C2_9NOCA</name>
<keyword evidence="5" id="KW-1185">Reference proteome</keyword>
<evidence type="ECO:0000313" key="4">
    <source>
        <dbReference type="EMBL" id="MBH0778567.1"/>
    </source>
</evidence>
<sequence length="248" mass="26279">MTEPERRVCLLTGAGGALGDAFCRTLYRHYDIVAVHRGRVPAVPSQHEWLVDPFAPRAAIPDNASRVYLIEADLTEPGAVERVVELAIARFGGVDLLVNAAARTPVLPHGVVDGDTALDAFDPTFALNVAVPLRLSTRLAQQCWLHAGGVNRARNRNVVNISALPDAHPAGRTVFAASKAALNQLTKDLAVEFAEFGVRVNGVAPNAFPAEVPTETVIGAILELDRGEMSGSVFSVGARAEAPGRHAS</sequence>
<evidence type="ECO:0000256" key="3">
    <source>
        <dbReference type="RuleBase" id="RU000363"/>
    </source>
</evidence>
<dbReference type="AlphaFoldDB" id="A0A931N4C2"/>
<dbReference type="PRINTS" id="PR00080">
    <property type="entry name" value="SDRFAMILY"/>
</dbReference>
<dbReference type="RefSeq" id="WP_196150890.1">
    <property type="nucleotide sequence ID" value="NZ_JADMLG010000008.1"/>
</dbReference>
<protein>
    <submittedName>
        <fullName evidence="4">SDR family NAD(P)-dependent oxidoreductase</fullName>
    </submittedName>
</protein>
<dbReference type="InterPro" id="IPR002347">
    <property type="entry name" value="SDR_fam"/>
</dbReference>
<comment type="caution">
    <text evidence="4">The sequence shown here is derived from an EMBL/GenBank/DDBJ whole genome shotgun (WGS) entry which is preliminary data.</text>
</comment>
<dbReference type="Pfam" id="PF00106">
    <property type="entry name" value="adh_short"/>
    <property type="match status" value="1"/>
</dbReference>
<dbReference type="Proteomes" id="UP000655751">
    <property type="component" value="Unassembled WGS sequence"/>
</dbReference>
<evidence type="ECO:0000256" key="2">
    <source>
        <dbReference type="ARBA" id="ARBA00023002"/>
    </source>
</evidence>
<dbReference type="Gene3D" id="3.40.50.720">
    <property type="entry name" value="NAD(P)-binding Rossmann-like Domain"/>
    <property type="match status" value="1"/>
</dbReference>
<keyword evidence="2" id="KW-0560">Oxidoreductase</keyword>
<dbReference type="EMBL" id="JADMLG010000008">
    <property type="protein sequence ID" value="MBH0778567.1"/>
    <property type="molecule type" value="Genomic_DNA"/>
</dbReference>
<evidence type="ECO:0000256" key="1">
    <source>
        <dbReference type="ARBA" id="ARBA00006484"/>
    </source>
</evidence>
<dbReference type="PANTHER" id="PTHR43639:SF1">
    <property type="entry name" value="SHORT-CHAIN DEHYDROGENASE_REDUCTASE FAMILY PROTEIN"/>
    <property type="match status" value="1"/>
</dbReference>
<dbReference type="InterPro" id="IPR036291">
    <property type="entry name" value="NAD(P)-bd_dom_sf"/>
</dbReference>
<gene>
    <name evidence="4" type="ORF">IT779_20000</name>
</gene>
<organism evidence="4 5">
    <name type="scientific">Nocardia bovistercoris</name>
    <dbReference type="NCBI Taxonomy" id="2785916"/>
    <lineage>
        <taxon>Bacteria</taxon>
        <taxon>Bacillati</taxon>
        <taxon>Actinomycetota</taxon>
        <taxon>Actinomycetes</taxon>
        <taxon>Mycobacteriales</taxon>
        <taxon>Nocardiaceae</taxon>
        <taxon>Nocardia</taxon>
    </lineage>
</organism>
<comment type="similarity">
    <text evidence="1 3">Belongs to the short-chain dehydrogenases/reductases (SDR) family.</text>
</comment>
<reference evidence="4" key="1">
    <citation type="submission" date="2020-11" db="EMBL/GenBank/DDBJ databases">
        <title>Nocardia NEAU-351.nov., a novel actinomycete isolated from the cow dung.</title>
        <authorList>
            <person name="Zhang X."/>
        </authorList>
    </citation>
    <scope>NUCLEOTIDE SEQUENCE</scope>
    <source>
        <strain evidence="4">NEAU-351</strain>
    </source>
</reference>
<proteinExistence type="inferred from homology"/>
<dbReference type="CDD" id="cd05233">
    <property type="entry name" value="SDR_c"/>
    <property type="match status" value="1"/>
</dbReference>
<evidence type="ECO:0000313" key="5">
    <source>
        <dbReference type="Proteomes" id="UP000655751"/>
    </source>
</evidence>
<accession>A0A931N4C2</accession>